<dbReference type="EMBL" id="VUOB01000065">
    <property type="protein sequence ID" value="KAA2253559.1"/>
    <property type="molecule type" value="Genomic_DNA"/>
</dbReference>
<evidence type="ECO:0000313" key="3">
    <source>
        <dbReference type="Proteomes" id="UP000323454"/>
    </source>
</evidence>
<dbReference type="OrthoDB" id="5958808at2"/>
<name>A0A5B2WT22_9PSEU</name>
<keyword evidence="3" id="KW-1185">Reference proteome</keyword>
<evidence type="ECO:0000313" key="2">
    <source>
        <dbReference type="EMBL" id="KAA2253559.1"/>
    </source>
</evidence>
<dbReference type="PANTHER" id="PTHR38792">
    <property type="entry name" value="BNR/ASP-BOX REPEAT DOMAIN PROTEIN (AFU_ORTHOLOGUE AFUA_7G06430)-RELATED"/>
    <property type="match status" value="1"/>
</dbReference>
<reference evidence="2 3" key="1">
    <citation type="submission" date="2019-09" db="EMBL/GenBank/DDBJ databases">
        <title>Goodfellowia gen. nov., a new genus of the Pseudonocardineae related to Actinoalloteichus, containing Goodfellowia coeruleoviolacea gen. nov., comb. nov. gen. nov., comb. nov.</title>
        <authorList>
            <person name="Labeda D."/>
        </authorList>
    </citation>
    <scope>NUCLEOTIDE SEQUENCE [LARGE SCALE GENOMIC DNA]</scope>
    <source>
        <strain evidence="2 3">AN110305</strain>
    </source>
</reference>
<dbReference type="PANTHER" id="PTHR38792:SF3">
    <property type="entry name" value="BNR_ASP-BOX REPEAT DOMAIN PROTEIN (AFU_ORTHOLOGUE AFUA_7G06430)-RELATED"/>
    <property type="match status" value="1"/>
</dbReference>
<dbReference type="CDD" id="cd15482">
    <property type="entry name" value="Sialidase_non-viral"/>
    <property type="match status" value="1"/>
</dbReference>
<dbReference type="AlphaFoldDB" id="A0A5B2WT22"/>
<keyword evidence="1" id="KW-0732">Signal</keyword>
<feature type="chain" id="PRO_5022922434" evidence="1">
    <location>
        <begin position="29"/>
        <end position="387"/>
    </location>
</feature>
<evidence type="ECO:0000256" key="1">
    <source>
        <dbReference type="SAM" id="SignalP"/>
    </source>
</evidence>
<comment type="caution">
    <text evidence="2">The sequence shown here is derived from an EMBL/GenBank/DDBJ whole genome shotgun (WGS) entry which is preliminary data.</text>
</comment>
<feature type="signal peptide" evidence="1">
    <location>
        <begin position="1"/>
        <end position="28"/>
    </location>
</feature>
<proteinExistence type="predicted"/>
<dbReference type="Gene3D" id="2.120.10.10">
    <property type="match status" value="1"/>
</dbReference>
<dbReference type="Proteomes" id="UP000323454">
    <property type="component" value="Unassembled WGS sequence"/>
</dbReference>
<dbReference type="InterPro" id="IPR036278">
    <property type="entry name" value="Sialidase_sf"/>
</dbReference>
<dbReference type="SUPFAM" id="SSF50939">
    <property type="entry name" value="Sialidases"/>
    <property type="match status" value="1"/>
</dbReference>
<reference evidence="2 3" key="2">
    <citation type="submission" date="2019-09" db="EMBL/GenBank/DDBJ databases">
        <authorList>
            <person name="Jin C."/>
        </authorList>
    </citation>
    <scope>NUCLEOTIDE SEQUENCE [LARGE SCALE GENOMIC DNA]</scope>
    <source>
        <strain evidence="2 3">AN110305</strain>
    </source>
</reference>
<organism evidence="2 3">
    <name type="scientific">Solihabitans fulvus</name>
    <dbReference type="NCBI Taxonomy" id="1892852"/>
    <lineage>
        <taxon>Bacteria</taxon>
        <taxon>Bacillati</taxon>
        <taxon>Actinomycetota</taxon>
        <taxon>Actinomycetes</taxon>
        <taxon>Pseudonocardiales</taxon>
        <taxon>Pseudonocardiaceae</taxon>
        <taxon>Solihabitans</taxon>
    </lineage>
</organism>
<gene>
    <name evidence="2" type="ORF">F0L68_32650</name>
</gene>
<protein>
    <submittedName>
        <fullName evidence="2">Exo-alpha-sialidase</fullName>
    </submittedName>
</protein>
<dbReference type="RefSeq" id="WP_149853724.1">
    <property type="nucleotide sequence ID" value="NZ_VUOB01000065.1"/>
</dbReference>
<sequence length="387" mass="40775">MRGGTVRAGLLVVLLLGALAAPAGVASAAGPALLSQSVARYPRVIRLAHSGAADGRVLASVATYRGQASLGAVFESTDDGASFQQVGTVDDPAGGSAGLCCLHLFELPQQVGDLPAGTLLWTGNFGHSPGPDGRMSLRIWRSADVGRTWSYLSTCAESPNRGELWEPELSVDAAGRLVCHFSDESEGPAHSQTLARTVSTDGVHWSGKTDTVVSGDPELRPGMAMVRRLPDGDYYMTYELCAQHGQYFCAAYFRVSKDGWDWGDPADLGALVRSVNGRYFIHAPTIETTRGGRLVLIGQVLLDADGAVAKGNGTTLFVNDANGRGDWTESTAPVSVPEAADDRCPNYSPSLLPSADGRRVLEISTNYSGDNVCRAYFATGSLPNNPG</sequence>
<accession>A0A5B2WT22</accession>